<dbReference type="EMBL" id="LDQC01000110">
    <property type="protein sequence ID" value="KTR02479.1"/>
    <property type="molecule type" value="Genomic_DNA"/>
</dbReference>
<reference evidence="2 3" key="1">
    <citation type="journal article" date="2016" name="Front. Microbiol.">
        <title>Genomic Resource of Rice Seed Associated Bacteria.</title>
        <authorList>
            <person name="Midha S."/>
            <person name="Bansal K."/>
            <person name="Sharma S."/>
            <person name="Kumar N."/>
            <person name="Patil P.P."/>
            <person name="Chaudhry V."/>
            <person name="Patil P.B."/>
        </authorList>
    </citation>
    <scope>NUCLEOTIDE SEQUENCE [LARGE SCALE GENOMIC DNA]</scope>
    <source>
        <strain evidence="2 3">NS184</strain>
    </source>
</reference>
<evidence type="ECO:0000313" key="2">
    <source>
        <dbReference type="EMBL" id="KTR02479.1"/>
    </source>
</evidence>
<dbReference type="RefSeq" id="WP_058727023.1">
    <property type="nucleotide sequence ID" value="NZ_LDQC01000110.1"/>
</dbReference>
<accession>A0A175RI39</accession>
<feature type="transmembrane region" description="Helical" evidence="1">
    <location>
        <begin position="42"/>
        <end position="64"/>
    </location>
</feature>
<organism evidence="2 3">
    <name type="scientific">Curtobacterium luteum</name>
    <dbReference type="NCBI Taxonomy" id="33881"/>
    <lineage>
        <taxon>Bacteria</taxon>
        <taxon>Bacillati</taxon>
        <taxon>Actinomycetota</taxon>
        <taxon>Actinomycetes</taxon>
        <taxon>Micrococcales</taxon>
        <taxon>Microbacteriaceae</taxon>
        <taxon>Curtobacterium</taxon>
    </lineage>
</organism>
<dbReference type="STRING" id="33881.NS184_15705"/>
<dbReference type="PATRIC" id="fig|33881.3.peg.148"/>
<dbReference type="Proteomes" id="UP000078252">
    <property type="component" value="Unassembled WGS sequence"/>
</dbReference>
<feature type="transmembrane region" description="Helical" evidence="1">
    <location>
        <begin position="12"/>
        <end position="30"/>
    </location>
</feature>
<protein>
    <submittedName>
        <fullName evidence="2">Uncharacterized protein</fullName>
    </submittedName>
</protein>
<comment type="caution">
    <text evidence="2">The sequence shown here is derived from an EMBL/GenBank/DDBJ whole genome shotgun (WGS) entry which is preliminary data.</text>
</comment>
<evidence type="ECO:0000313" key="3">
    <source>
        <dbReference type="Proteomes" id="UP000078252"/>
    </source>
</evidence>
<evidence type="ECO:0000256" key="1">
    <source>
        <dbReference type="SAM" id="Phobius"/>
    </source>
</evidence>
<keyword evidence="1" id="KW-0472">Membrane</keyword>
<dbReference type="AlphaFoldDB" id="A0A175RI39"/>
<name>A0A175RI39_9MICO</name>
<sequence length="223" mass="23681">MGNNGRRRGGAIGLVVLVGYLVLRFGLLAYREHQEGMSTEGIVLSLLGFAALAFVIIEVINLAYHAHTRRREQALAARHPGAHLVPVRVSRDLGKQIDWAAGALGLPRESVPRRGYGTLVADGNGIGLYSGGSTPTLLVGIPRAALVSVASGDAKAVGRYAFGRVDAIRVLAGDPNAPVWIDVPAYRVVFGFPKHLRGEELDQRVREVASAVGVSVATLPPLR</sequence>
<keyword evidence="1" id="KW-0812">Transmembrane</keyword>
<gene>
    <name evidence="2" type="ORF">NS184_15705</name>
</gene>
<keyword evidence="1" id="KW-1133">Transmembrane helix</keyword>
<dbReference type="OrthoDB" id="5018607at2"/>
<proteinExistence type="predicted"/>